<feature type="domain" description="Transposase zinc-binding" evidence="2">
    <location>
        <begin position="7"/>
        <end position="98"/>
    </location>
</feature>
<dbReference type="GO" id="GO:0006313">
    <property type="term" value="P:DNA transposition"/>
    <property type="evidence" value="ECO:0007669"/>
    <property type="project" value="InterPro"/>
</dbReference>
<gene>
    <name evidence="3" type="ORF">DAMNIGENAA_23210</name>
</gene>
<evidence type="ECO:0000259" key="1">
    <source>
        <dbReference type="Pfam" id="PF04986"/>
    </source>
</evidence>
<feature type="domain" description="Transposase IS801/IS1294" evidence="1">
    <location>
        <begin position="141"/>
        <end position="305"/>
    </location>
</feature>
<dbReference type="Pfam" id="PF04986">
    <property type="entry name" value="Y2_Tnp"/>
    <property type="match status" value="1"/>
</dbReference>
<evidence type="ECO:0000259" key="2">
    <source>
        <dbReference type="Pfam" id="PF14319"/>
    </source>
</evidence>
<accession>A0A9W6L7P6</accession>
<dbReference type="PANTHER" id="PTHR37023">
    <property type="entry name" value="TRANSPOSASE"/>
    <property type="match status" value="1"/>
</dbReference>
<dbReference type="PANTHER" id="PTHR37023:SF1">
    <property type="entry name" value="ISSOD25 TRANSPOSASE TNPA_ISSOD25"/>
    <property type="match status" value="1"/>
</dbReference>
<dbReference type="GO" id="GO:0003677">
    <property type="term" value="F:DNA binding"/>
    <property type="evidence" value="ECO:0007669"/>
    <property type="project" value="InterPro"/>
</dbReference>
<dbReference type="GO" id="GO:0004803">
    <property type="term" value="F:transposase activity"/>
    <property type="evidence" value="ECO:0007669"/>
    <property type="project" value="InterPro"/>
</dbReference>
<proteinExistence type="predicted"/>
<dbReference type="EMBL" id="BSDR01000001">
    <property type="protein sequence ID" value="GLI34888.1"/>
    <property type="molecule type" value="Genomic_DNA"/>
</dbReference>
<sequence>MATISEIFRTFSPEYVDRFGDSMPQEHRKAMNAIIDCRTEAAGIAVYECQECGELHRVNRSCGNRHCPTCQNHKTSQWLQRQMQRQLPGHHFMMTFTVPEGLRRFIRSNQRVGYSALFTTSSDAIKKLARDKKHMGGDLPGFFGVLHTWGRTQEYHPHIHYVVAGGALSIRDRTWHPSRIDFYLPVRALSKIFRAKFKDAMIKAGLFEHIPAEVWLQDWNVNCQAVGESQASLKYLAPYVFKVAISNHRIVKVEEQTVFFRYRKTHSNRWRTMALDAMEFMRRFLQHVLPTGFMKVRYYGFLNPNCKVELDTVSTLIELSRGFEISRPEVEIEPWKPITCSKCGGTLKLRVIILPCGTVIKPG</sequence>
<dbReference type="RefSeq" id="WP_281794343.1">
    <property type="nucleotide sequence ID" value="NZ_BSDR01000001.1"/>
</dbReference>
<name>A0A9W6L7P6_9BACT</name>
<dbReference type="InterPro" id="IPR007069">
    <property type="entry name" value="Transposase_32"/>
</dbReference>
<dbReference type="InterPro" id="IPR026889">
    <property type="entry name" value="Zn_Tnp"/>
</dbReference>
<dbReference type="AlphaFoldDB" id="A0A9W6L7P6"/>
<keyword evidence="4" id="KW-1185">Reference proteome</keyword>
<comment type="caution">
    <text evidence="3">The sequence shown here is derived from an EMBL/GenBank/DDBJ whole genome shotgun (WGS) entry which is preliminary data.</text>
</comment>
<dbReference type="Pfam" id="PF14319">
    <property type="entry name" value="Zn_Tnp_IS91"/>
    <property type="match status" value="1"/>
</dbReference>
<evidence type="ECO:0000313" key="4">
    <source>
        <dbReference type="Proteomes" id="UP001144372"/>
    </source>
</evidence>
<reference evidence="3" key="1">
    <citation type="submission" date="2022-12" db="EMBL/GenBank/DDBJ databases">
        <title>Reference genome sequencing for broad-spectrum identification of bacterial and archaeal isolates by mass spectrometry.</title>
        <authorList>
            <person name="Sekiguchi Y."/>
            <person name="Tourlousse D.M."/>
        </authorList>
    </citation>
    <scope>NUCLEOTIDE SEQUENCE</scope>
    <source>
        <strain evidence="3">ASRB1</strain>
    </source>
</reference>
<evidence type="ECO:0000313" key="3">
    <source>
        <dbReference type="EMBL" id="GLI34888.1"/>
    </source>
</evidence>
<protein>
    <submittedName>
        <fullName evidence="3">Transposase</fullName>
    </submittedName>
</protein>
<dbReference type="Proteomes" id="UP001144372">
    <property type="component" value="Unassembled WGS sequence"/>
</dbReference>
<organism evidence="3 4">
    <name type="scientific">Desulforhabdus amnigena</name>
    <dbReference type="NCBI Taxonomy" id="40218"/>
    <lineage>
        <taxon>Bacteria</taxon>
        <taxon>Pseudomonadati</taxon>
        <taxon>Thermodesulfobacteriota</taxon>
        <taxon>Syntrophobacteria</taxon>
        <taxon>Syntrophobacterales</taxon>
        <taxon>Syntrophobacteraceae</taxon>
        <taxon>Desulforhabdus</taxon>
    </lineage>
</organism>